<dbReference type="Gene3D" id="3.40.50.720">
    <property type="entry name" value="NAD(P)-binding Rossmann-like Domain"/>
    <property type="match status" value="1"/>
</dbReference>
<dbReference type="InterPro" id="IPR051783">
    <property type="entry name" value="NAD(P)-dependent_oxidoreduct"/>
</dbReference>
<proteinExistence type="predicted"/>
<feature type="signal peptide" evidence="1">
    <location>
        <begin position="1"/>
        <end position="19"/>
    </location>
</feature>
<dbReference type="AlphaFoldDB" id="A0A4S8L2A2"/>
<evidence type="ECO:0000313" key="4">
    <source>
        <dbReference type="Proteomes" id="UP000297245"/>
    </source>
</evidence>
<dbReference type="PANTHER" id="PTHR48079:SF3">
    <property type="entry name" value="NAD-DEPENDENT EPIMERASE_DEHYDRATASE DOMAIN-CONTAINING PROTEIN"/>
    <property type="match status" value="1"/>
</dbReference>
<keyword evidence="1" id="KW-0732">Signal</keyword>
<dbReference type="EMBL" id="ML179721">
    <property type="protein sequence ID" value="THU82582.1"/>
    <property type="molecule type" value="Genomic_DNA"/>
</dbReference>
<sequence length="310" mass="33644">MKVLVLGASGFIGFSAAQALSRAGHVVYGQTRSPEKAKRLAAEEIHPITCSANSTDWHHLIPTLDVIINTLGGKASYPDSVRGLLSSVAEAAKTLRPPGSPKLSWIYTSGTWVHGFNGVELNSDTTPVDLSGSHSVKLVKWRPACEQEVIKNEVLNGIVVRPSLLYGRSGSIVGLMFDRLKKTGKVTWPGKPKSGGGLQGGRLSLIHQDDLADFYVRAAEKAPLIGGLIFDVSNDVTESLDYFLQRMVDIAGVQGPYEYTEPQNVFELAISTEVLVKPYLARSVLGWQPKKLGLIDGLKLYWKAYLASVE</sequence>
<gene>
    <name evidence="3" type="ORF">K435DRAFT_971905</name>
</gene>
<evidence type="ECO:0000313" key="3">
    <source>
        <dbReference type="EMBL" id="THU82582.1"/>
    </source>
</evidence>
<dbReference type="PANTHER" id="PTHR48079">
    <property type="entry name" value="PROTEIN YEEZ"/>
    <property type="match status" value="1"/>
</dbReference>
<accession>A0A4S8L2A2</accession>
<dbReference type="InterPro" id="IPR001509">
    <property type="entry name" value="Epimerase_deHydtase"/>
</dbReference>
<dbReference type="InterPro" id="IPR036291">
    <property type="entry name" value="NAD(P)-bd_dom_sf"/>
</dbReference>
<dbReference type="GO" id="GO:0005737">
    <property type="term" value="C:cytoplasm"/>
    <property type="evidence" value="ECO:0007669"/>
    <property type="project" value="TreeGrafter"/>
</dbReference>
<reference evidence="3 4" key="1">
    <citation type="journal article" date="2019" name="Nat. Ecol. Evol.">
        <title>Megaphylogeny resolves global patterns of mushroom evolution.</title>
        <authorList>
            <person name="Varga T."/>
            <person name="Krizsan K."/>
            <person name="Foldi C."/>
            <person name="Dima B."/>
            <person name="Sanchez-Garcia M."/>
            <person name="Sanchez-Ramirez S."/>
            <person name="Szollosi G.J."/>
            <person name="Szarkandi J.G."/>
            <person name="Papp V."/>
            <person name="Albert L."/>
            <person name="Andreopoulos W."/>
            <person name="Angelini C."/>
            <person name="Antonin V."/>
            <person name="Barry K.W."/>
            <person name="Bougher N.L."/>
            <person name="Buchanan P."/>
            <person name="Buyck B."/>
            <person name="Bense V."/>
            <person name="Catcheside P."/>
            <person name="Chovatia M."/>
            <person name="Cooper J."/>
            <person name="Damon W."/>
            <person name="Desjardin D."/>
            <person name="Finy P."/>
            <person name="Geml J."/>
            <person name="Haridas S."/>
            <person name="Hughes K."/>
            <person name="Justo A."/>
            <person name="Karasinski D."/>
            <person name="Kautmanova I."/>
            <person name="Kiss B."/>
            <person name="Kocsube S."/>
            <person name="Kotiranta H."/>
            <person name="LaButti K.M."/>
            <person name="Lechner B.E."/>
            <person name="Liimatainen K."/>
            <person name="Lipzen A."/>
            <person name="Lukacs Z."/>
            <person name="Mihaltcheva S."/>
            <person name="Morgado L.N."/>
            <person name="Niskanen T."/>
            <person name="Noordeloos M.E."/>
            <person name="Ohm R.A."/>
            <person name="Ortiz-Santana B."/>
            <person name="Ovrebo C."/>
            <person name="Racz N."/>
            <person name="Riley R."/>
            <person name="Savchenko A."/>
            <person name="Shiryaev A."/>
            <person name="Soop K."/>
            <person name="Spirin V."/>
            <person name="Szebenyi C."/>
            <person name="Tomsovsky M."/>
            <person name="Tulloss R.E."/>
            <person name="Uehling J."/>
            <person name="Grigoriev I.V."/>
            <person name="Vagvolgyi C."/>
            <person name="Papp T."/>
            <person name="Martin F.M."/>
            <person name="Miettinen O."/>
            <person name="Hibbett D.S."/>
            <person name="Nagy L.G."/>
        </authorList>
    </citation>
    <scope>NUCLEOTIDE SEQUENCE [LARGE SCALE GENOMIC DNA]</scope>
    <source>
        <strain evidence="3 4">CBS 962.96</strain>
    </source>
</reference>
<feature type="domain" description="NAD-dependent epimerase/dehydratase" evidence="2">
    <location>
        <begin position="3"/>
        <end position="81"/>
    </location>
</feature>
<dbReference type="Proteomes" id="UP000297245">
    <property type="component" value="Unassembled WGS sequence"/>
</dbReference>
<evidence type="ECO:0000259" key="2">
    <source>
        <dbReference type="Pfam" id="PF01370"/>
    </source>
</evidence>
<feature type="chain" id="PRO_5020707205" evidence="1">
    <location>
        <begin position="20"/>
        <end position="310"/>
    </location>
</feature>
<name>A0A4S8L2A2_DENBC</name>
<keyword evidence="4" id="KW-1185">Reference proteome</keyword>
<organism evidence="3 4">
    <name type="scientific">Dendrothele bispora (strain CBS 962.96)</name>
    <dbReference type="NCBI Taxonomy" id="1314807"/>
    <lineage>
        <taxon>Eukaryota</taxon>
        <taxon>Fungi</taxon>
        <taxon>Dikarya</taxon>
        <taxon>Basidiomycota</taxon>
        <taxon>Agaricomycotina</taxon>
        <taxon>Agaricomycetes</taxon>
        <taxon>Agaricomycetidae</taxon>
        <taxon>Agaricales</taxon>
        <taxon>Agaricales incertae sedis</taxon>
        <taxon>Dendrothele</taxon>
    </lineage>
</organism>
<dbReference type="OrthoDB" id="10000533at2759"/>
<dbReference type="SUPFAM" id="SSF51735">
    <property type="entry name" value="NAD(P)-binding Rossmann-fold domains"/>
    <property type="match status" value="1"/>
</dbReference>
<dbReference type="Pfam" id="PF01370">
    <property type="entry name" value="Epimerase"/>
    <property type="match status" value="1"/>
</dbReference>
<dbReference type="GO" id="GO:0004029">
    <property type="term" value="F:aldehyde dehydrogenase (NAD+) activity"/>
    <property type="evidence" value="ECO:0007669"/>
    <property type="project" value="TreeGrafter"/>
</dbReference>
<evidence type="ECO:0000256" key="1">
    <source>
        <dbReference type="SAM" id="SignalP"/>
    </source>
</evidence>
<protein>
    <submittedName>
        <fullName evidence="3">NAD(P)-binding protein</fullName>
    </submittedName>
</protein>